<dbReference type="Proteomes" id="UP001432146">
    <property type="component" value="Unassembled WGS sequence"/>
</dbReference>
<dbReference type="Pfam" id="PF01697">
    <property type="entry name" value="Glyco_transf_92"/>
    <property type="match status" value="1"/>
</dbReference>
<dbReference type="PANTHER" id="PTHR21461:SF69">
    <property type="entry name" value="GLYCOSYLTRANSFERASE FAMILY 92 PROTEIN"/>
    <property type="match status" value="1"/>
</dbReference>
<keyword evidence="7" id="KW-0472">Membrane</keyword>
<gene>
    <name evidence="10" type="ORF">QLX08_004760</name>
</gene>
<evidence type="ECO:0000256" key="1">
    <source>
        <dbReference type="ARBA" id="ARBA00004167"/>
    </source>
</evidence>
<reference evidence="10 11" key="1">
    <citation type="submission" date="2024-05" db="EMBL/GenBank/DDBJ databases">
        <title>The nuclear and mitochondrial genome assemblies of Tetragonisca angustula (Apidae: Meliponini), a tiny yet remarkable pollinator in the Neotropics.</title>
        <authorList>
            <person name="Ferrari R."/>
            <person name="Ricardo P.C."/>
            <person name="Dias F.C."/>
            <person name="Araujo N.S."/>
            <person name="Soares D.O."/>
            <person name="Zhou Q.-S."/>
            <person name="Zhu C.-D."/>
            <person name="Coutinho L."/>
            <person name="Airas M.C."/>
            <person name="Batista T.M."/>
        </authorList>
    </citation>
    <scope>NUCLEOTIDE SEQUENCE [LARGE SCALE GENOMIC DNA]</scope>
    <source>
        <strain evidence="10">ASF017062</strain>
        <tissue evidence="10">Abdomen</tissue>
    </source>
</reference>
<evidence type="ECO:0000256" key="8">
    <source>
        <dbReference type="RuleBase" id="RU366017"/>
    </source>
</evidence>
<evidence type="ECO:0000313" key="10">
    <source>
        <dbReference type="EMBL" id="KAK9303597.1"/>
    </source>
</evidence>
<sequence length="613" mass="70058">MLPSLAINDFHREPRRHRSCFSQQFQGSFVRWSCLANFDLSRGGIPSLRLRNPRGIELQIVGGTWIGFEAFRGWRGDRKSSGGHALALSRSRGSTRHTPEGNMSVAGTRRLYRAGLVAVLVTALCVLTLLDSPPQLPDPPADPPPTPGGEPPGTRSIVAYSWARRLALDYRPSKECDGNGTYGTTLNTFKLADEKWLETIPGQLFLYSAHLDLRVAGYPSLRVIGVKRGPLPTSGLFCTVWYEEDERGRAVSVEALVSTIWLDEWGETVDSYAGILVGCQLPPDTAIEPSRVYVGLEPCHQDASHSLAIKTREERNGTKGRRRQFTLCIKGLDFDEDISAKIVAFVELHRILGAEHFYFYVFNVHENVLRVLRLYERSNVIRWFNLTLPGDLPNEKTARRRLLAEDIWTKRRMELIPYNHCFYDNLHRSEFVLPIDVDEAIVPVRRNNWHELLLDERIKLGRSFKDFASYAVRNVYFFPELQQTRNQTDRPTFQRNDSSTTDDTLLTGLDYLDTIRTACISPEGDSVKSFVSTRRALTVHNHYALTTLNPSTRRAHHFDPDDVLKHHHRACDDRHLDCEVMMEDVRVDESATRYADELERRMRVFFNDLKAFA</sequence>
<evidence type="ECO:0000313" key="11">
    <source>
        <dbReference type="Proteomes" id="UP001432146"/>
    </source>
</evidence>
<evidence type="ECO:0000256" key="3">
    <source>
        <dbReference type="ARBA" id="ARBA00022676"/>
    </source>
</evidence>
<evidence type="ECO:0000256" key="6">
    <source>
        <dbReference type="ARBA" id="ARBA00022989"/>
    </source>
</evidence>
<dbReference type="GO" id="GO:0016020">
    <property type="term" value="C:membrane"/>
    <property type="evidence" value="ECO:0007669"/>
    <property type="project" value="UniProtKB-SubCell"/>
</dbReference>
<feature type="compositionally biased region" description="Pro residues" evidence="9">
    <location>
        <begin position="135"/>
        <end position="150"/>
    </location>
</feature>
<keyword evidence="3 8" id="KW-0328">Glycosyltransferase</keyword>
<name>A0AAW1A392_9HYME</name>
<feature type="region of interest" description="Disordered" evidence="9">
    <location>
        <begin position="79"/>
        <end position="102"/>
    </location>
</feature>
<evidence type="ECO:0000256" key="5">
    <source>
        <dbReference type="ARBA" id="ARBA00022692"/>
    </source>
</evidence>
<accession>A0AAW1A392</accession>
<protein>
    <recommendedName>
        <fullName evidence="8">Glycosyltransferase family 92 protein</fullName>
        <ecNumber evidence="8">2.4.1.-</ecNumber>
    </recommendedName>
</protein>
<dbReference type="GO" id="GO:0016757">
    <property type="term" value="F:glycosyltransferase activity"/>
    <property type="evidence" value="ECO:0007669"/>
    <property type="project" value="UniProtKB-UniRule"/>
</dbReference>
<comment type="subcellular location">
    <subcellularLocation>
        <location evidence="1">Membrane</location>
        <topology evidence="1">Single-pass membrane protein</topology>
    </subcellularLocation>
</comment>
<dbReference type="GO" id="GO:0005737">
    <property type="term" value="C:cytoplasm"/>
    <property type="evidence" value="ECO:0007669"/>
    <property type="project" value="TreeGrafter"/>
</dbReference>
<keyword evidence="11" id="KW-1185">Reference proteome</keyword>
<keyword evidence="6" id="KW-1133">Transmembrane helix</keyword>
<keyword evidence="4 8" id="KW-0808">Transferase</keyword>
<proteinExistence type="inferred from homology"/>
<evidence type="ECO:0000256" key="9">
    <source>
        <dbReference type="SAM" id="MobiDB-lite"/>
    </source>
</evidence>
<dbReference type="PANTHER" id="PTHR21461">
    <property type="entry name" value="GLYCOSYLTRANSFERASE FAMILY 92 PROTEIN"/>
    <property type="match status" value="1"/>
</dbReference>
<keyword evidence="5" id="KW-0812">Transmembrane</keyword>
<evidence type="ECO:0000256" key="2">
    <source>
        <dbReference type="ARBA" id="ARBA00007647"/>
    </source>
</evidence>
<dbReference type="EC" id="2.4.1.-" evidence="8"/>
<comment type="similarity">
    <text evidence="2 8">Belongs to the glycosyltransferase 92 family.</text>
</comment>
<organism evidence="10 11">
    <name type="scientific">Tetragonisca angustula</name>
    <dbReference type="NCBI Taxonomy" id="166442"/>
    <lineage>
        <taxon>Eukaryota</taxon>
        <taxon>Metazoa</taxon>
        <taxon>Ecdysozoa</taxon>
        <taxon>Arthropoda</taxon>
        <taxon>Hexapoda</taxon>
        <taxon>Insecta</taxon>
        <taxon>Pterygota</taxon>
        <taxon>Neoptera</taxon>
        <taxon>Endopterygota</taxon>
        <taxon>Hymenoptera</taxon>
        <taxon>Apocrita</taxon>
        <taxon>Aculeata</taxon>
        <taxon>Apoidea</taxon>
        <taxon>Anthophila</taxon>
        <taxon>Apidae</taxon>
        <taxon>Tetragonisca</taxon>
    </lineage>
</organism>
<evidence type="ECO:0000256" key="7">
    <source>
        <dbReference type="ARBA" id="ARBA00023136"/>
    </source>
</evidence>
<evidence type="ECO:0000256" key="4">
    <source>
        <dbReference type="ARBA" id="ARBA00022679"/>
    </source>
</evidence>
<dbReference type="AlphaFoldDB" id="A0AAW1A392"/>
<dbReference type="EMBL" id="JAWNGG020000075">
    <property type="protein sequence ID" value="KAK9303597.1"/>
    <property type="molecule type" value="Genomic_DNA"/>
</dbReference>
<comment type="caution">
    <text evidence="10">The sequence shown here is derived from an EMBL/GenBank/DDBJ whole genome shotgun (WGS) entry which is preliminary data.</text>
</comment>
<feature type="region of interest" description="Disordered" evidence="9">
    <location>
        <begin position="135"/>
        <end position="154"/>
    </location>
</feature>
<dbReference type="InterPro" id="IPR008166">
    <property type="entry name" value="Glyco_transf_92"/>
</dbReference>